<dbReference type="InterPro" id="IPR015943">
    <property type="entry name" value="WD40/YVTN_repeat-like_dom_sf"/>
</dbReference>
<dbReference type="EMBL" id="JAGHQM010000776">
    <property type="protein sequence ID" value="KAH0558666.1"/>
    <property type="molecule type" value="Genomic_DNA"/>
</dbReference>
<dbReference type="InterPro" id="IPR027417">
    <property type="entry name" value="P-loop_NTPase"/>
</dbReference>
<dbReference type="Pfam" id="PF01048">
    <property type="entry name" value="PNP_UDP_1"/>
    <property type="match status" value="1"/>
</dbReference>
<reference evidence="5" key="1">
    <citation type="submission" date="2021-03" db="EMBL/GenBank/DDBJ databases">
        <title>Comparative genomics and phylogenomic investigation of the class Geoglossomycetes provide insights into ecological specialization and systematics.</title>
        <authorList>
            <person name="Melie T."/>
            <person name="Pirro S."/>
            <person name="Miller A.N."/>
            <person name="Quandt A."/>
        </authorList>
    </citation>
    <scope>NUCLEOTIDE SEQUENCE</scope>
    <source>
        <strain evidence="5">CAQ_001_2017</strain>
    </source>
</reference>
<dbReference type="Proteomes" id="UP000750711">
    <property type="component" value="Unassembled WGS sequence"/>
</dbReference>
<dbReference type="GO" id="GO:0003824">
    <property type="term" value="F:catalytic activity"/>
    <property type="evidence" value="ECO:0007669"/>
    <property type="project" value="InterPro"/>
</dbReference>
<evidence type="ECO:0000313" key="5">
    <source>
        <dbReference type="EMBL" id="KAH0558666.1"/>
    </source>
</evidence>
<dbReference type="PANTHER" id="PTHR46082:SF11">
    <property type="entry name" value="AAA+ ATPASE DOMAIN-CONTAINING PROTEIN-RELATED"/>
    <property type="match status" value="1"/>
</dbReference>
<keyword evidence="1" id="KW-0677">Repeat</keyword>
<dbReference type="Pfam" id="PF24883">
    <property type="entry name" value="NPHP3_N"/>
    <property type="match status" value="1"/>
</dbReference>
<evidence type="ECO:0000259" key="3">
    <source>
        <dbReference type="Pfam" id="PF01048"/>
    </source>
</evidence>
<keyword evidence="6" id="KW-1185">Reference proteome</keyword>
<dbReference type="PANTHER" id="PTHR46082">
    <property type="entry name" value="ATP/GTP-BINDING PROTEIN-RELATED"/>
    <property type="match status" value="1"/>
</dbReference>
<dbReference type="InterPro" id="IPR056884">
    <property type="entry name" value="NPHP3-like_N"/>
</dbReference>
<dbReference type="PROSITE" id="PS50082">
    <property type="entry name" value="WD_REPEATS_2"/>
    <property type="match status" value="1"/>
</dbReference>
<evidence type="ECO:0000256" key="1">
    <source>
        <dbReference type="ARBA" id="ARBA00022737"/>
    </source>
</evidence>
<dbReference type="AlphaFoldDB" id="A0A9P8LAU6"/>
<feature type="repeat" description="WD" evidence="2">
    <location>
        <begin position="920"/>
        <end position="961"/>
    </location>
</feature>
<organism evidence="5 6">
    <name type="scientific">Trichoglossum hirsutum</name>
    <dbReference type="NCBI Taxonomy" id="265104"/>
    <lineage>
        <taxon>Eukaryota</taxon>
        <taxon>Fungi</taxon>
        <taxon>Dikarya</taxon>
        <taxon>Ascomycota</taxon>
        <taxon>Pezizomycotina</taxon>
        <taxon>Geoglossomycetes</taxon>
        <taxon>Geoglossales</taxon>
        <taxon>Geoglossaceae</taxon>
        <taxon>Trichoglossum</taxon>
    </lineage>
</organism>
<dbReference type="InterPro" id="IPR053137">
    <property type="entry name" value="NLR-like"/>
</dbReference>
<accession>A0A9P8LAU6</accession>
<dbReference type="Gene3D" id="3.40.50.300">
    <property type="entry name" value="P-loop containing nucleotide triphosphate hydrolases"/>
    <property type="match status" value="1"/>
</dbReference>
<dbReference type="SUPFAM" id="SSF52540">
    <property type="entry name" value="P-loop containing nucleoside triphosphate hydrolases"/>
    <property type="match status" value="1"/>
</dbReference>
<dbReference type="InterPro" id="IPR036322">
    <property type="entry name" value="WD40_repeat_dom_sf"/>
</dbReference>
<protein>
    <recommendedName>
        <fullName evidence="7">NACHT domain-containing protein</fullName>
    </recommendedName>
</protein>
<comment type="caution">
    <text evidence="5">The sequence shown here is derived from an EMBL/GenBank/DDBJ whole genome shotgun (WGS) entry which is preliminary data.</text>
</comment>
<evidence type="ECO:0000313" key="6">
    <source>
        <dbReference type="Proteomes" id="UP000750711"/>
    </source>
</evidence>
<evidence type="ECO:0008006" key="7">
    <source>
        <dbReference type="Google" id="ProtNLM"/>
    </source>
</evidence>
<dbReference type="SMART" id="SM00320">
    <property type="entry name" value="WD40"/>
    <property type="match status" value="1"/>
</dbReference>
<dbReference type="GO" id="GO:0009116">
    <property type="term" value="P:nucleoside metabolic process"/>
    <property type="evidence" value="ECO:0007669"/>
    <property type="project" value="InterPro"/>
</dbReference>
<sequence>MLRRLRRDEYTVGWICALPVELAAAKVMLDEEYDHLERDENDENLYSLGSIGGHNVVIVCLPAGRIGNNPAAAVATQMRATFKGIQFGLMVGIGGGVPNPEVDIRLGDVVVSQPDRISGGVVQYDLGKTTPSGFDRMGSLNSPPQILLGAVAKVQASKLQGRSRLSEYFSQFSRMPKFQRDNAGPDVLFEAAYDHEGGQTCGLCKREREVDRQRRESEEVVVHYGTIASGNQVMRDGRTRDRVSRELGGVLCFEMEAAGLMNSFPCLVIRGICDYADSHKNKTWQAFAAATAAACAKGVLSVIPTAEIDKSHTADKIIKEKDVLDSILNRLSYAENAPFNSYARQHEPTCLPDTRVDVLREIHKWADGQDKRCIFWLNGLAGTGKSTIARTVARTYSDHGRLGASFFFLRGGGDISHAGKFFTSIAVQLARNVPALSRHICEAITERSDIASQSLRDQWQQLVLRPLSKLDGSSCQSLYVLVVDALDECDDENNIRIIPQLLAEARSLESVRLRVFLTSRPEIPIRYGFCQIPDTEHQDFVLHKILPSIVDHDISIFLAHNLRLIGQERSLDASWPGEEVIRYLVQLASGLFIWAATTCRFIREGKRFVAKRLDTILNSSGIAATAPEKHLNEIYITVLRHSVSEEYTDEEKEELYYMLRQILGSIAVLFSPLSIYSLSTLLRVTKEDVDQTLEDLQSVLDVPKDQTQPLRLHHPSFRDFLLNKDRCEGPHFWVDEKQAHQTLADSCIQLMSTSLKQDICSLNTPGVLVTNVASSRVEQCLPLEVQYACMYWVQHLQKSSAVLHDDDQVHQFLQNYLLYWLEALSLIGKISEGVHAITSLESYVLANKSPNLHAFVYDAKRFVLYNRSVVEQAPLQTYCSALIFAPEDSVVRKQFKNDIPTWICKKPTVQAKWNATLQTLEGHSDWVRSVAFSPDGKLVASASDDKTVRLWDAVTGAALQMLELSIMIRTLSFSTSGQYLITDRGVLDVSSLQLLLDPLEELRTLFVSNNWVAEEGANILWLPPDYRATCVAVWGGMVVLGHSSGRISFLEFEQGSKTI</sequence>
<dbReference type="Gene3D" id="3.40.50.1580">
    <property type="entry name" value="Nucleoside phosphorylase domain"/>
    <property type="match status" value="1"/>
</dbReference>
<dbReference type="PROSITE" id="PS50294">
    <property type="entry name" value="WD_REPEATS_REGION"/>
    <property type="match status" value="1"/>
</dbReference>
<gene>
    <name evidence="5" type="ORF">GP486_004684</name>
</gene>
<dbReference type="InterPro" id="IPR001680">
    <property type="entry name" value="WD40_rpt"/>
</dbReference>
<feature type="domain" description="Nucleoside phosphorylase" evidence="3">
    <location>
        <begin position="12"/>
        <end position="297"/>
    </location>
</feature>
<evidence type="ECO:0000259" key="4">
    <source>
        <dbReference type="Pfam" id="PF24883"/>
    </source>
</evidence>
<dbReference type="SUPFAM" id="SSF53167">
    <property type="entry name" value="Purine and uridine phosphorylases"/>
    <property type="match status" value="1"/>
</dbReference>
<dbReference type="InterPro" id="IPR035994">
    <property type="entry name" value="Nucleoside_phosphorylase_sf"/>
</dbReference>
<dbReference type="Gene3D" id="2.130.10.10">
    <property type="entry name" value="YVTN repeat-like/Quinoprotein amine dehydrogenase"/>
    <property type="match status" value="1"/>
</dbReference>
<keyword evidence="2" id="KW-0853">WD repeat</keyword>
<dbReference type="InterPro" id="IPR000845">
    <property type="entry name" value="Nucleoside_phosphorylase_d"/>
</dbReference>
<evidence type="ECO:0000256" key="2">
    <source>
        <dbReference type="PROSITE-ProRule" id="PRU00221"/>
    </source>
</evidence>
<proteinExistence type="predicted"/>
<name>A0A9P8LAU6_9PEZI</name>
<dbReference type="Pfam" id="PF00400">
    <property type="entry name" value="WD40"/>
    <property type="match status" value="1"/>
</dbReference>
<dbReference type="SUPFAM" id="SSF50978">
    <property type="entry name" value="WD40 repeat-like"/>
    <property type="match status" value="1"/>
</dbReference>
<feature type="domain" description="Nephrocystin 3-like N-terminal" evidence="4">
    <location>
        <begin position="361"/>
        <end position="520"/>
    </location>
</feature>